<proteinExistence type="predicted"/>
<protein>
    <submittedName>
        <fullName evidence="1">Uncharacterized protein</fullName>
    </submittedName>
</protein>
<reference evidence="1 2" key="1">
    <citation type="submission" date="2020-09" db="EMBL/GenBank/DDBJ databases">
        <title>De no assembly of potato wild relative species, Solanum commersonii.</title>
        <authorList>
            <person name="Cho K."/>
        </authorList>
    </citation>
    <scope>NUCLEOTIDE SEQUENCE [LARGE SCALE GENOMIC DNA]</scope>
    <source>
        <strain evidence="1">LZ3.2</strain>
        <tissue evidence="1">Leaf</tissue>
    </source>
</reference>
<gene>
    <name evidence="1" type="ORF">H5410_014749</name>
</gene>
<keyword evidence="2" id="KW-1185">Reference proteome</keyword>
<sequence length="181" mass="20469">MWASGKRRRQTAGDINPGLHASEVACVHMANEVGQWYVTSAMACTHQSWRVRMAGHHRPWLVRIGQRQLTSTKPCTHQLWRVRIWQTTSAKQHATSAKAYTHQSWRVRIGWATSVMAYAYRSTRGDFGQDLQASTVACAHRLDDISRGLRAFVEQRRPTTGSISQGLHTSDMACVHRCDIA</sequence>
<accession>A0A9J5ZRQ9</accession>
<comment type="caution">
    <text evidence="1">The sequence shown here is derived from an EMBL/GenBank/DDBJ whole genome shotgun (WGS) entry which is preliminary data.</text>
</comment>
<evidence type="ECO:0000313" key="2">
    <source>
        <dbReference type="Proteomes" id="UP000824120"/>
    </source>
</evidence>
<name>A0A9J5ZRQ9_SOLCO</name>
<dbReference type="EMBL" id="JACXVP010000003">
    <property type="protein sequence ID" value="KAG5614925.1"/>
    <property type="molecule type" value="Genomic_DNA"/>
</dbReference>
<organism evidence="1 2">
    <name type="scientific">Solanum commersonii</name>
    <name type="common">Commerson's wild potato</name>
    <name type="synonym">Commerson's nightshade</name>
    <dbReference type="NCBI Taxonomy" id="4109"/>
    <lineage>
        <taxon>Eukaryota</taxon>
        <taxon>Viridiplantae</taxon>
        <taxon>Streptophyta</taxon>
        <taxon>Embryophyta</taxon>
        <taxon>Tracheophyta</taxon>
        <taxon>Spermatophyta</taxon>
        <taxon>Magnoliopsida</taxon>
        <taxon>eudicotyledons</taxon>
        <taxon>Gunneridae</taxon>
        <taxon>Pentapetalae</taxon>
        <taxon>asterids</taxon>
        <taxon>lamiids</taxon>
        <taxon>Solanales</taxon>
        <taxon>Solanaceae</taxon>
        <taxon>Solanoideae</taxon>
        <taxon>Solaneae</taxon>
        <taxon>Solanum</taxon>
    </lineage>
</organism>
<evidence type="ECO:0000313" key="1">
    <source>
        <dbReference type="EMBL" id="KAG5614925.1"/>
    </source>
</evidence>
<dbReference type="Proteomes" id="UP000824120">
    <property type="component" value="Chromosome 3"/>
</dbReference>
<dbReference type="AlphaFoldDB" id="A0A9J5ZRQ9"/>